<gene>
    <name evidence="1" type="ORF">GH754_11190</name>
</gene>
<proteinExistence type="predicted"/>
<dbReference type="Proteomes" id="UP000480185">
    <property type="component" value="Unassembled WGS sequence"/>
</dbReference>
<dbReference type="AlphaFoldDB" id="A0A6G1X7F8"/>
<organism evidence="1 2">
    <name type="scientific">Salinibacillus xinjiangensis</name>
    <dbReference type="NCBI Taxonomy" id="1229268"/>
    <lineage>
        <taxon>Bacteria</taxon>
        <taxon>Bacillati</taxon>
        <taxon>Bacillota</taxon>
        <taxon>Bacilli</taxon>
        <taxon>Bacillales</taxon>
        <taxon>Bacillaceae</taxon>
        <taxon>Salinibacillus</taxon>
    </lineage>
</organism>
<reference evidence="1 2" key="1">
    <citation type="submission" date="2019-11" db="EMBL/GenBank/DDBJ databases">
        <authorList>
            <person name="Li J."/>
        </authorList>
    </citation>
    <scope>NUCLEOTIDE SEQUENCE [LARGE SCALE GENOMIC DNA]</scope>
    <source>
        <strain evidence="1 2">J4</strain>
    </source>
</reference>
<dbReference type="EMBL" id="WJNH01000006">
    <property type="protein sequence ID" value="MRG86872.1"/>
    <property type="molecule type" value="Genomic_DNA"/>
</dbReference>
<name>A0A6G1X7F8_9BACI</name>
<dbReference type="OrthoDB" id="2971628at2"/>
<evidence type="ECO:0000313" key="1">
    <source>
        <dbReference type="EMBL" id="MRG86872.1"/>
    </source>
</evidence>
<evidence type="ECO:0000313" key="2">
    <source>
        <dbReference type="Proteomes" id="UP000480185"/>
    </source>
</evidence>
<keyword evidence="2" id="KW-1185">Reference proteome</keyword>
<dbReference type="RefSeq" id="WP_153728771.1">
    <property type="nucleotide sequence ID" value="NZ_WJNH01000006.1"/>
</dbReference>
<accession>A0A6G1X7F8</accession>
<protein>
    <submittedName>
        <fullName evidence="1">Uncharacterized protein</fullName>
    </submittedName>
</protein>
<sequence>MDVEDKRVSRMYRRILTSNETKGLITFQRMDKSMQEKVKQKMVQNGSDSAHKILKRIEYMQEID</sequence>
<comment type="caution">
    <text evidence="1">The sequence shown here is derived from an EMBL/GenBank/DDBJ whole genome shotgun (WGS) entry which is preliminary data.</text>
</comment>